<feature type="compositionally biased region" description="Low complexity" evidence="2">
    <location>
        <begin position="233"/>
        <end position="252"/>
    </location>
</feature>
<proteinExistence type="predicted"/>
<dbReference type="SUPFAM" id="SSF57756">
    <property type="entry name" value="Retrovirus zinc finger-like domains"/>
    <property type="match status" value="1"/>
</dbReference>
<name>A0A8T0QMF3_PANVG</name>
<dbReference type="InterPro" id="IPR053253">
    <property type="entry name" value="Sex_diff_modulator"/>
</dbReference>
<keyword evidence="5" id="KW-1185">Reference proteome</keyword>
<keyword evidence="1" id="KW-0863">Zinc-finger</keyword>
<evidence type="ECO:0000256" key="2">
    <source>
        <dbReference type="SAM" id="MobiDB-lite"/>
    </source>
</evidence>
<dbReference type="AlphaFoldDB" id="A0A8T0QMF3"/>
<keyword evidence="1" id="KW-0479">Metal-binding</keyword>
<dbReference type="InterPro" id="IPR001878">
    <property type="entry name" value="Znf_CCHC"/>
</dbReference>
<feature type="region of interest" description="Disordered" evidence="2">
    <location>
        <begin position="1"/>
        <end position="88"/>
    </location>
</feature>
<evidence type="ECO:0000313" key="5">
    <source>
        <dbReference type="Proteomes" id="UP000823388"/>
    </source>
</evidence>
<dbReference type="PANTHER" id="PTHR33087">
    <property type="entry name" value="OS07G0539200 PROTEIN"/>
    <property type="match status" value="1"/>
</dbReference>
<evidence type="ECO:0000256" key="1">
    <source>
        <dbReference type="PROSITE-ProRule" id="PRU00047"/>
    </source>
</evidence>
<dbReference type="PROSITE" id="PS50158">
    <property type="entry name" value="ZF_CCHC"/>
    <property type="match status" value="1"/>
</dbReference>
<dbReference type="GO" id="GO:0008270">
    <property type="term" value="F:zinc ion binding"/>
    <property type="evidence" value="ECO:0007669"/>
    <property type="project" value="UniProtKB-KW"/>
</dbReference>
<reference evidence="4" key="1">
    <citation type="submission" date="2020-05" db="EMBL/GenBank/DDBJ databases">
        <title>WGS assembly of Panicum virgatum.</title>
        <authorList>
            <person name="Lovell J.T."/>
            <person name="Jenkins J."/>
            <person name="Shu S."/>
            <person name="Juenger T.E."/>
            <person name="Schmutz J."/>
        </authorList>
    </citation>
    <scope>NUCLEOTIDE SEQUENCE</scope>
    <source>
        <strain evidence="4">AP13</strain>
    </source>
</reference>
<dbReference type="Gene3D" id="4.10.60.10">
    <property type="entry name" value="Zinc finger, CCHC-type"/>
    <property type="match status" value="1"/>
</dbReference>
<feature type="region of interest" description="Disordered" evidence="2">
    <location>
        <begin position="104"/>
        <end position="123"/>
    </location>
</feature>
<comment type="caution">
    <text evidence="4">The sequence shown here is derived from an EMBL/GenBank/DDBJ whole genome shotgun (WGS) entry which is preliminary data.</text>
</comment>
<feature type="region of interest" description="Disordered" evidence="2">
    <location>
        <begin position="201"/>
        <end position="300"/>
    </location>
</feature>
<gene>
    <name evidence="4" type="ORF">PVAP13_7KG120215</name>
</gene>
<keyword evidence="1" id="KW-0862">Zinc</keyword>
<accession>A0A8T0QMF3</accession>
<dbReference type="GO" id="GO:0003676">
    <property type="term" value="F:nucleic acid binding"/>
    <property type="evidence" value="ECO:0007669"/>
    <property type="project" value="InterPro"/>
</dbReference>
<dbReference type="EMBL" id="CM029049">
    <property type="protein sequence ID" value="KAG2571804.1"/>
    <property type="molecule type" value="Genomic_DNA"/>
</dbReference>
<feature type="compositionally biased region" description="Low complexity" evidence="2">
    <location>
        <begin position="261"/>
        <end position="273"/>
    </location>
</feature>
<evidence type="ECO:0000259" key="3">
    <source>
        <dbReference type="PROSITE" id="PS50158"/>
    </source>
</evidence>
<evidence type="ECO:0000313" key="4">
    <source>
        <dbReference type="EMBL" id="KAG2571804.1"/>
    </source>
</evidence>
<dbReference type="InterPro" id="IPR036875">
    <property type="entry name" value="Znf_CCHC_sf"/>
</dbReference>
<organism evidence="4 5">
    <name type="scientific">Panicum virgatum</name>
    <name type="common">Blackwell switchgrass</name>
    <dbReference type="NCBI Taxonomy" id="38727"/>
    <lineage>
        <taxon>Eukaryota</taxon>
        <taxon>Viridiplantae</taxon>
        <taxon>Streptophyta</taxon>
        <taxon>Embryophyta</taxon>
        <taxon>Tracheophyta</taxon>
        <taxon>Spermatophyta</taxon>
        <taxon>Magnoliopsida</taxon>
        <taxon>Liliopsida</taxon>
        <taxon>Poales</taxon>
        <taxon>Poaceae</taxon>
        <taxon>PACMAD clade</taxon>
        <taxon>Panicoideae</taxon>
        <taxon>Panicodae</taxon>
        <taxon>Paniceae</taxon>
        <taxon>Panicinae</taxon>
        <taxon>Panicum</taxon>
        <taxon>Panicum sect. Hiantes</taxon>
    </lineage>
</organism>
<dbReference type="Proteomes" id="UP000823388">
    <property type="component" value="Chromosome 7K"/>
</dbReference>
<protein>
    <recommendedName>
        <fullName evidence="3">CCHC-type domain-containing protein</fullName>
    </recommendedName>
</protein>
<feature type="domain" description="CCHC-type" evidence="3">
    <location>
        <begin position="183"/>
        <end position="199"/>
    </location>
</feature>
<sequence>MGDPPPPPPSPPPPGRSVRSTPDLGRRSLNPEAAPFSPSSDAGPSHPAEGGSPEGLCFSLPSDSEEDEEEDLHWIPQYSSPKGKGLAVVGRRRSASPVRGFGGFMADARRSRPEGGSITRSRSSPLVDEDGFCTVVNRRRARRATGQPRRPHIRRPVPADLVGRCFNCLATDHVAAHCSQPLRCLRCEEVGHVARNCKRPRFPCPPLRGRGRPVRRSGPAADAVAASNFRGLGRSTASASTASSGSASTGRAYSGPPSICAASPASRGASPAGVDVSPEGRGCSPTPGPELPRGHPSRRPPLVVHTVPRSAELQQEEDGLFANALTVLVLGTRPSFAPFQARRFIQENFAVPAKNFTLHRHWPEDFLVIFRNAGDLQRVLDAPPSPNVDMVLRFRRWSRLSMAEGETMRFRVLLEIRGIPVHAWSAATAQVVLGDACAAPEPTSSTAACADLRRFQTAVWCSDPDRIPNEAIVRIPERVPGLENNVFFLRPEQTIHHDLPLLRYKVEIEILEIHD</sequence>
<feature type="compositionally biased region" description="Pro residues" evidence="2">
    <location>
        <begin position="1"/>
        <end position="15"/>
    </location>
</feature>
<dbReference type="SMART" id="SM00343">
    <property type="entry name" value="ZnF_C2HC"/>
    <property type="match status" value="2"/>
</dbReference>
<dbReference type="PANTHER" id="PTHR33087:SF38">
    <property type="entry name" value="OS10G0201600 PROTEIN"/>
    <property type="match status" value="1"/>
</dbReference>